<feature type="region of interest" description="Disordered" evidence="1">
    <location>
        <begin position="1"/>
        <end position="27"/>
    </location>
</feature>
<evidence type="ECO:0000313" key="3">
    <source>
        <dbReference type="Proteomes" id="UP001612915"/>
    </source>
</evidence>
<reference evidence="2 3" key="1">
    <citation type="submission" date="2024-10" db="EMBL/GenBank/DDBJ databases">
        <title>The Natural Products Discovery Center: Release of the First 8490 Sequenced Strains for Exploring Actinobacteria Biosynthetic Diversity.</title>
        <authorList>
            <person name="Kalkreuter E."/>
            <person name="Kautsar S.A."/>
            <person name="Yang D."/>
            <person name="Bader C.D."/>
            <person name="Teijaro C.N."/>
            <person name="Fluegel L."/>
            <person name="Davis C.M."/>
            <person name="Simpson J.R."/>
            <person name="Lauterbach L."/>
            <person name="Steele A.D."/>
            <person name="Gui C."/>
            <person name="Meng S."/>
            <person name="Li G."/>
            <person name="Viehrig K."/>
            <person name="Ye F."/>
            <person name="Su P."/>
            <person name="Kiefer A.F."/>
            <person name="Nichols A."/>
            <person name="Cepeda A.J."/>
            <person name="Yan W."/>
            <person name="Fan B."/>
            <person name="Jiang Y."/>
            <person name="Adhikari A."/>
            <person name="Zheng C.-J."/>
            <person name="Schuster L."/>
            <person name="Cowan T.M."/>
            <person name="Smanski M.J."/>
            <person name="Chevrette M.G."/>
            <person name="De Carvalho L.P.S."/>
            <person name="Shen B."/>
        </authorList>
    </citation>
    <scope>NUCLEOTIDE SEQUENCE [LARGE SCALE GENOMIC DNA]</scope>
    <source>
        <strain evidence="2 3">NPDC049639</strain>
    </source>
</reference>
<dbReference type="RefSeq" id="WP_398278960.1">
    <property type="nucleotide sequence ID" value="NZ_JBITLV010000003.1"/>
</dbReference>
<name>A0ABW8ALY1_9ACTN</name>
<evidence type="ECO:0008006" key="4">
    <source>
        <dbReference type="Google" id="ProtNLM"/>
    </source>
</evidence>
<evidence type="ECO:0000256" key="1">
    <source>
        <dbReference type="SAM" id="MobiDB-lite"/>
    </source>
</evidence>
<keyword evidence="3" id="KW-1185">Reference proteome</keyword>
<dbReference type="InterPro" id="IPR014729">
    <property type="entry name" value="Rossmann-like_a/b/a_fold"/>
</dbReference>
<gene>
    <name evidence="2" type="ORF">ACIB24_09925</name>
</gene>
<dbReference type="EMBL" id="JBITLV010000003">
    <property type="protein sequence ID" value="MFI7587379.1"/>
    <property type="molecule type" value="Genomic_DNA"/>
</dbReference>
<dbReference type="Proteomes" id="UP001612915">
    <property type="component" value="Unassembled WGS sequence"/>
</dbReference>
<dbReference type="SUPFAM" id="SSF52402">
    <property type="entry name" value="Adenine nucleotide alpha hydrolases-like"/>
    <property type="match status" value="1"/>
</dbReference>
<comment type="caution">
    <text evidence="2">The sequence shown here is derived from an EMBL/GenBank/DDBJ whole genome shotgun (WGS) entry which is preliminary data.</text>
</comment>
<proteinExistence type="predicted"/>
<protein>
    <recommendedName>
        <fullName evidence="4">Universal stress protein family protein</fullName>
    </recommendedName>
</protein>
<dbReference type="Gene3D" id="3.40.50.620">
    <property type="entry name" value="HUPs"/>
    <property type="match status" value="1"/>
</dbReference>
<evidence type="ECO:0000313" key="2">
    <source>
        <dbReference type="EMBL" id="MFI7587379.1"/>
    </source>
</evidence>
<organism evidence="2 3">
    <name type="scientific">Spongisporangium articulatum</name>
    <dbReference type="NCBI Taxonomy" id="3362603"/>
    <lineage>
        <taxon>Bacteria</taxon>
        <taxon>Bacillati</taxon>
        <taxon>Actinomycetota</taxon>
        <taxon>Actinomycetes</taxon>
        <taxon>Kineosporiales</taxon>
        <taxon>Kineosporiaceae</taxon>
        <taxon>Spongisporangium</taxon>
    </lineage>
</organism>
<accession>A0ABW8ALY1</accession>
<sequence>MTMSPTRTDAGPAAGTTTLRGTTERPRRRRLVVGFDRRPASRAALRWATVEAARTNADVLVVLAEPSAPRGPGRGPAAEPPALDALSAACDEVTTFTGGLVGCAALTGPGRGGQVLGAVARPDDLVVLGCDDGPHQATTGLCAAATQGLDRGHGVVLVGRRVPAVPVERYVTSSLWDPDGDVHAWLVAQAAHRRICVLTIGVADGTASGGGELQLVHDLFTGALRAGLDDPTAVEDLVVDTTWETGIRQHASGGDLVVLPGAAAEFVTPGALPCPVLLLPAPALPAPAPPAYA</sequence>